<protein>
    <submittedName>
        <fullName evidence="2">Uncharacterized protein</fullName>
    </submittedName>
</protein>
<comment type="caution">
    <text evidence="2">The sequence shown here is derived from an EMBL/GenBank/DDBJ whole genome shotgun (WGS) entry which is preliminary data.</text>
</comment>
<dbReference type="AlphaFoldDB" id="K5DMF6"/>
<organism evidence="2 3">
    <name type="scientific">Rhodopirellula baltica SH28</name>
    <dbReference type="NCBI Taxonomy" id="993517"/>
    <lineage>
        <taxon>Bacteria</taxon>
        <taxon>Pseudomonadati</taxon>
        <taxon>Planctomycetota</taxon>
        <taxon>Planctomycetia</taxon>
        <taxon>Pirellulales</taxon>
        <taxon>Pirellulaceae</taxon>
        <taxon>Rhodopirellula</taxon>
    </lineage>
</organism>
<evidence type="ECO:0000313" key="3">
    <source>
        <dbReference type="Proteomes" id="UP000007993"/>
    </source>
</evidence>
<dbReference type="PATRIC" id="fig|993517.3.peg.1197"/>
<proteinExistence type="predicted"/>
<feature type="transmembrane region" description="Helical" evidence="1">
    <location>
        <begin position="20"/>
        <end position="37"/>
    </location>
</feature>
<evidence type="ECO:0000256" key="1">
    <source>
        <dbReference type="SAM" id="Phobius"/>
    </source>
</evidence>
<gene>
    <name evidence="2" type="ORF">RBSH_01097</name>
</gene>
<name>K5DMF6_RHOBT</name>
<dbReference type="Proteomes" id="UP000007993">
    <property type="component" value="Unassembled WGS sequence"/>
</dbReference>
<evidence type="ECO:0000313" key="2">
    <source>
        <dbReference type="EMBL" id="EKK03648.1"/>
    </source>
</evidence>
<sequence>MVFTLGLRDTFLGWSRGMALVQLSGIWTLLVWFRAVFL</sequence>
<keyword evidence="1" id="KW-1133">Transmembrane helix</keyword>
<keyword evidence="1" id="KW-0472">Membrane</keyword>
<reference evidence="2 3" key="1">
    <citation type="journal article" date="2013" name="Mar. Genomics">
        <title>Expression of sulfatases in Rhodopirellula baltica and the diversity of sulfatases in the genus Rhodopirellula.</title>
        <authorList>
            <person name="Wegner C.E."/>
            <person name="Richter-Heitmann T."/>
            <person name="Klindworth A."/>
            <person name="Klockow C."/>
            <person name="Richter M."/>
            <person name="Achstetter T."/>
            <person name="Glockner F.O."/>
            <person name="Harder J."/>
        </authorList>
    </citation>
    <scope>NUCLEOTIDE SEQUENCE [LARGE SCALE GENOMIC DNA]</scope>
    <source>
        <strain evidence="2 3">SH28</strain>
    </source>
</reference>
<keyword evidence="1" id="KW-0812">Transmembrane</keyword>
<accession>K5DMF6</accession>
<dbReference type="EMBL" id="AMCW01000022">
    <property type="protein sequence ID" value="EKK03648.1"/>
    <property type="molecule type" value="Genomic_DNA"/>
</dbReference>